<dbReference type="OrthoDB" id="9818562at2"/>
<name>A0A2R4W0J7_THEAF</name>
<dbReference type="KEGG" id="taci:TDSAC_0974"/>
<reference evidence="1 2" key="1">
    <citation type="submission" date="2017-04" db="EMBL/GenBank/DDBJ databases">
        <title>Genomic insights into metabolism of Thermodesulfobium acidiphilum.</title>
        <authorList>
            <person name="Toshchakov S.V."/>
            <person name="Frolov E.N."/>
            <person name="Kublanov I.V."/>
            <person name="Samarov N.I."/>
            <person name="Novikov A."/>
            <person name="Lebedinsky A.V."/>
            <person name="Bonch-Osmolovskaya E.A."/>
            <person name="Chernyh N.A."/>
        </authorList>
    </citation>
    <scope>NUCLEOTIDE SEQUENCE [LARGE SCALE GENOMIC DNA]</scope>
    <source>
        <strain evidence="1 2">3127-1</strain>
    </source>
</reference>
<organism evidence="1 2">
    <name type="scientific">Thermodesulfobium acidiphilum</name>
    <dbReference type="NCBI Taxonomy" id="1794699"/>
    <lineage>
        <taxon>Bacteria</taxon>
        <taxon>Pseudomonadati</taxon>
        <taxon>Thermodesulfobiota</taxon>
        <taxon>Thermodesulfobiia</taxon>
        <taxon>Thermodesulfobiales</taxon>
        <taxon>Thermodesulfobiaceae</taxon>
        <taxon>Thermodesulfobium</taxon>
    </lineage>
</organism>
<evidence type="ECO:0000313" key="1">
    <source>
        <dbReference type="EMBL" id="AWB10327.1"/>
    </source>
</evidence>
<evidence type="ECO:0000313" key="2">
    <source>
        <dbReference type="Proteomes" id="UP000244792"/>
    </source>
</evidence>
<sequence>MIKKNEEKYKIEFGLKNLFVGNLSLWHDFLDGFFKDQNINVAEINTPEELRNSFSLTSLFGEEYVYFKVFEITKEIAKLLLEIKSSEDKKLFAVCEKINAMTLKGLENRGIKVFKEDFNFVANALENFFSRYKFKLDKKLAREMYAKYEKNYEWTKNELLKLFLGSGLHILESKKIWDISKLFFEGEKVKDISVFNIKSDEVFVLIEILKRDLIFAYFNLKYHNLLRPDPSKIWQLKHVLNAKITSEKVGKVLLRVIKTEGQLKSGLLSNDDSLQLILRTLFSDSESY</sequence>
<keyword evidence="2" id="KW-1185">Reference proteome</keyword>
<accession>A0A2R4W0J7</accession>
<dbReference type="AlphaFoldDB" id="A0A2R4W0J7"/>
<dbReference type="EMBL" id="CP020921">
    <property type="protein sequence ID" value="AWB10327.1"/>
    <property type="molecule type" value="Genomic_DNA"/>
</dbReference>
<proteinExistence type="predicted"/>
<protein>
    <submittedName>
        <fullName evidence="1">Uncharacterized protein</fullName>
    </submittedName>
</protein>
<gene>
    <name evidence="1" type="ORF">TDSAC_0974</name>
</gene>
<dbReference type="Proteomes" id="UP000244792">
    <property type="component" value="Chromosome"/>
</dbReference>
<dbReference type="RefSeq" id="WP_108309137.1">
    <property type="nucleotide sequence ID" value="NZ_CP020921.1"/>
</dbReference>